<sequence length="72" mass="7499">MADDEVSKNVPEDEHLRQDVAPEPERAAPDPQKDQFAPGQTNAGQQVSGLASASGYGKDLDPEAGPDGNNPA</sequence>
<organism evidence="2 3">
    <name type="scientific">Arthrobacter sedimenti</name>
    <dbReference type="NCBI Taxonomy" id="2694931"/>
    <lineage>
        <taxon>Bacteria</taxon>
        <taxon>Bacillati</taxon>
        <taxon>Actinomycetota</taxon>
        <taxon>Actinomycetes</taxon>
        <taxon>Micrococcales</taxon>
        <taxon>Micrococcaceae</taxon>
        <taxon>Arthrobacter</taxon>
    </lineage>
</organism>
<dbReference type="EMBL" id="JBHSDQ010000004">
    <property type="protein sequence ID" value="MFC4396724.1"/>
    <property type="molecule type" value="Genomic_DNA"/>
</dbReference>
<feature type="region of interest" description="Disordered" evidence="1">
    <location>
        <begin position="1"/>
        <end position="72"/>
    </location>
</feature>
<dbReference type="RefSeq" id="WP_286399661.1">
    <property type="nucleotide sequence ID" value="NZ_JBHSDQ010000004.1"/>
</dbReference>
<proteinExistence type="predicted"/>
<evidence type="ECO:0000313" key="2">
    <source>
        <dbReference type="EMBL" id="MFC4396724.1"/>
    </source>
</evidence>
<evidence type="ECO:0000313" key="3">
    <source>
        <dbReference type="Proteomes" id="UP001595778"/>
    </source>
</evidence>
<gene>
    <name evidence="2" type="ORF">ACFO0G_11550</name>
</gene>
<feature type="compositionally biased region" description="Basic and acidic residues" evidence="1">
    <location>
        <begin position="1"/>
        <end position="33"/>
    </location>
</feature>
<keyword evidence="3" id="KW-1185">Reference proteome</keyword>
<accession>A0ABV8WKZ6</accession>
<dbReference type="Proteomes" id="UP001595778">
    <property type="component" value="Unassembled WGS sequence"/>
</dbReference>
<evidence type="ECO:0000256" key="1">
    <source>
        <dbReference type="SAM" id="MobiDB-lite"/>
    </source>
</evidence>
<comment type="caution">
    <text evidence="2">The sequence shown here is derived from an EMBL/GenBank/DDBJ whole genome shotgun (WGS) entry which is preliminary data.</text>
</comment>
<reference evidence="3" key="1">
    <citation type="journal article" date="2019" name="Int. J. Syst. Evol. Microbiol.">
        <title>The Global Catalogue of Microorganisms (GCM) 10K type strain sequencing project: providing services to taxonomists for standard genome sequencing and annotation.</title>
        <authorList>
            <consortium name="The Broad Institute Genomics Platform"/>
            <consortium name="The Broad Institute Genome Sequencing Center for Infectious Disease"/>
            <person name="Wu L."/>
            <person name="Ma J."/>
        </authorList>
    </citation>
    <scope>NUCLEOTIDE SEQUENCE [LARGE SCALE GENOMIC DNA]</scope>
    <source>
        <strain evidence="3">PJ61</strain>
    </source>
</reference>
<feature type="compositionally biased region" description="Polar residues" evidence="1">
    <location>
        <begin position="38"/>
        <end position="51"/>
    </location>
</feature>
<protein>
    <submittedName>
        <fullName evidence="2">Uncharacterized protein</fullName>
    </submittedName>
</protein>
<name>A0ABV8WKZ6_9MICC</name>